<dbReference type="SUPFAM" id="SSF53901">
    <property type="entry name" value="Thiolase-like"/>
    <property type="match status" value="2"/>
</dbReference>
<feature type="active site" description="Proton acceptor; for dehydratase activity" evidence="9">
    <location>
        <position position="2671"/>
    </location>
</feature>
<organism evidence="14 15">
    <name type="scientific">Streptomyces millisiae</name>
    <dbReference type="NCBI Taxonomy" id="3075542"/>
    <lineage>
        <taxon>Bacteria</taxon>
        <taxon>Bacillati</taxon>
        <taxon>Actinomycetota</taxon>
        <taxon>Actinomycetes</taxon>
        <taxon>Kitasatosporales</taxon>
        <taxon>Streptomycetaceae</taxon>
        <taxon>Streptomyces</taxon>
    </lineage>
</organism>
<dbReference type="Pfam" id="PF02801">
    <property type="entry name" value="Ketoacyl-synt_C"/>
    <property type="match status" value="2"/>
</dbReference>
<dbReference type="Pfam" id="PF14765">
    <property type="entry name" value="PS-DH"/>
    <property type="match status" value="2"/>
</dbReference>
<reference evidence="15" key="1">
    <citation type="submission" date="2023-07" db="EMBL/GenBank/DDBJ databases">
        <title>30 novel species of actinomycetes from the DSMZ collection.</title>
        <authorList>
            <person name="Nouioui I."/>
        </authorList>
    </citation>
    <scope>NUCLEOTIDE SEQUENCE [LARGE SCALE GENOMIC DNA]</scope>
    <source>
        <strain evidence="15">DSM 44918</strain>
    </source>
</reference>
<dbReference type="Pfam" id="PF08659">
    <property type="entry name" value="KR"/>
    <property type="match status" value="2"/>
</dbReference>
<dbReference type="PROSITE" id="PS52004">
    <property type="entry name" value="KS3_2"/>
    <property type="match status" value="2"/>
</dbReference>
<dbReference type="Gene3D" id="3.40.50.720">
    <property type="entry name" value="NAD(P)-binding Rossmann-like Domain"/>
    <property type="match status" value="2"/>
</dbReference>
<dbReference type="SMART" id="SM00822">
    <property type="entry name" value="PKS_KR"/>
    <property type="match status" value="2"/>
</dbReference>
<dbReference type="Pfam" id="PF16197">
    <property type="entry name" value="KAsynt_C_assoc"/>
    <property type="match status" value="2"/>
</dbReference>
<dbReference type="CDD" id="cd08956">
    <property type="entry name" value="KR_3_FAS_SDR_x"/>
    <property type="match status" value="2"/>
</dbReference>
<dbReference type="InterPro" id="IPR049551">
    <property type="entry name" value="PKS_DH_C"/>
</dbReference>
<dbReference type="InterPro" id="IPR013968">
    <property type="entry name" value="PKS_KR"/>
</dbReference>
<evidence type="ECO:0000259" key="13">
    <source>
        <dbReference type="PROSITE" id="PS52019"/>
    </source>
</evidence>
<keyword evidence="3" id="KW-0596">Phosphopantetheine</keyword>
<dbReference type="SUPFAM" id="SSF47336">
    <property type="entry name" value="ACP-like"/>
    <property type="match status" value="2"/>
</dbReference>
<evidence type="ECO:0000256" key="4">
    <source>
        <dbReference type="ARBA" id="ARBA00022553"/>
    </source>
</evidence>
<dbReference type="Pfam" id="PF21089">
    <property type="entry name" value="PKS_DH_N"/>
    <property type="match status" value="2"/>
</dbReference>
<feature type="domain" description="Ketosynthase family 3 (KS3)" evidence="12">
    <location>
        <begin position="33"/>
        <end position="445"/>
    </location>
</feature>
<dbReference type="EMBL" id="JAVREM010000017">
    <property type="protein sequence ID" value="MDT0319791.1"/>
    <property type="molecule type" value="Genomic_DNA"/>
</dbReference>
<dbReference type="Gene3D" id="3.40.366.10">
    <property type="entry name" value="Malonyl-Coenzyme A Acyl Carrier Protein, domain 2"/>
    <property type="match status" value="2"/>
</dbReference>
<protein>
    <submittedName>
        <fullName evidence="14">SDR family NAD(P)-dependent oxidoreductase</fullName>
    </submittedName>
</protein>
<dbReference type="InterPro" id="IPR009081">
    <property type="entry name" value="PP-bd_ACP"/>
</dbReference>
<feature type="domain" description="Carrier" evidence="11">
    <location>
        <begin position="1663"/>
        <end position="1738"/>
    </location>
</feature>
<dbReference type="InterPro" id="IPR020806">
    <property type="entry name" value="PKS_PP-bd"/>
</dbReference>
<dbReference type="InterPro" id="IPR001227">
    <property type="entry name" value="Ac_transferase_dom_sf"/>
</dbReference>
<feature type="active site" description="Proton donor; for dehydratase activity" evidence="9">
    <location>
        <position position="2834"/>
    </location>
</feature>
<dbReference type="InterPro" id="IPR016036">
    <property type="entry name" value="Malonyl_transacylase_ACP-bd"/>
</dbReference>
<dbReference type="Pfam" id="PF22953">
    <property type="entry name" value="SpnB_Rossmann"/>
    <property type="match status" value="2"/>
</dbReference>
<evidence type="ECO:0000256" key="1">
    <source>
        <dbReference type="ARBA" id="ARBA00001957"/>
    </source>
</evidence>
<dbReference type="Gene3D" id="1.10.1200.10">
    <property type="entry name" value="ACP-like"/>
    <property type="match status" value="2"/>
</dbReference>
<dbReference type="PROSITE" id="PS50075">
    <property type="entry name" value="CARRIER"/>
    <property type="match status" value="2"/>
</dbReference>
<keyword evidence="7" id="KW-0511">Multifunctional enzyme</keyword>
<feature type="region of interest" description="C-terminal hotdog fold" evidence="9">
    <location>
        <begin position="1047"/>
        <end position="1184"/>
    </location>
</feature>
<dbReference type="InterPro" id="IPR055123">
    <property type="entry name" value="SpnB-like_Rossmann"/>
</dbReference>
<dbReference type="InterPro" id="IPR020807">
    <property type="entry name" value="PKS_DH"/>
</dbReference>
<dbReference type="PROSITE" id="PS00012">
    <property type="entry name" value="PHOSPHOPANTETHEINE"/>
    <property type="match status" value="2"/>
</dbReference>
<dbReference type="InterPro" id="IPR016035">
    <property type="entry name" value="Acyl_Trfase/lysoPLipase"/>
</dbReference>
<evidence type="ECO:0000256" key="7">
    <source>
        <dbReference type="ARBA" id="ARBA00023268"/>
    </source>
</evidence>
<dbReference type="InterPro" id="IPR014043">
    <property type="entry name" value="Acyl_transferase_dom"/>
</dbReference>
<feature type="domain" description="Carrier" evidence="11">
    <location>
        <begin position="3402"/>
        <end position="3477"/>
    </location>
</feature>
<evidence type="ECO:0000256" key="8">
    <source>
        <dbReference type="ARBA" id="ARBA00023315"/>
    </source>
</evidence>
<dbReference type="InterPro" id="IPR014030">
    <property type="entry name" value="Ketoacyl_synth_N"/>
</dbReference>
<dbReference type="SMART" id="SM00825">
    <property type="entry name" value="PKS_KS"/>
    <property type="match status" value="2"/>
</dbReference>
<evidence type="ECO:0000256" key="3">
    <source>
        <dbReference type="ARBA" id="ARBA00022450"/>
    </source>
</evidence>
<feature type="domain" description="Ketosynthase family 3 (KS3)" evidence="12">
    <location>
        <begin position="1759"/>
        <end position="2184"/>
    </location>
</feature>
<keyword evidence="6" id="KW-0045">Antibiotic biosynthesis</keyword>
<feature type="region of interest" description="N-terminal hotdog fold" evidence="9">
    <location>
        <begin position="902"/>
        <end position="1033"/>
    </location>
</feature>
<dbReference type="InterPro" id="IPR014031">
    <property type="entry name" value="Ketoacyl_synth_C"/>
</dbReference>
<gene>
    <name evidence="14" type="ORF">RNC47_15740</name>
</gene>
<keyword evidence="15" id="KW-1185">Reference proteome</keyword>
<feature type="domain" description="PKS/mFAS DH" evidence="13">
    <location>
        <begin position="2639"/>
        <end position="2915"/>
    </location>
</feature>
<feature type="compositionally biased region" description="Polar residues" evidence="10">
    <location>
        <begin position="1648"/>
        <end position="1657"/>
    </location>
</feature>
<evidence type="ECO:0000256" key="6">
    <source>
        <dbReference type="ARBA" id="ARBA00023194"/>
    </source>
</evidence>
<dbReference type="RefSeq" id="WP_311599277.1">
    <property type="nucleotide sequence ID" value="NZ_JAVREM010000017.1"/>
</dbReference>
<evidence type="ECO:0000313" key="14">
    <source>
        <dbReference type="EMBL" id="MDT0319791.1"/>
    </source>
</evidence>
<name>A0ABU2LQD5_9ACTN</name>
<keyword evidence="4" id="KW-0597">Phosphoprotein</keyword>
<evidence type="ECO:0000256" key="10">
    <source>
        <dbReference type="SAM" id="MobiDB-lite"/>
    </source>
</evidence>
<dbReference type="SUPFAM" id="SSF55048">
    <property type="entry name" value="Probable ACP-binding domain of malonyl-CoA ACP transacylase"/>
    <property type="match status" value="2"/>
</dbReference>
<dbReference type="PROSITE" id="PS52019">
    <property type="entry name" value="PKS_MFAS_DH"/>
    <property type="match status" value="2"/>
</dbReference>
<dbReference type="Pfam" id="PF00109">
    <property type="entry name" value="ketoacyl-synt"/>
    <property type="match status" value="2"/>
</dbReference>
<dbReference type="InterPro" id="IPR018201">
    <property type="entry name" value="Ketoacyl_synth_AS"/>
</dbReference>
<accession>A0ABU2LQD5</accession>
<dbReference type="InterPro" id="IPR057326">
    <property type="entry name" value="KR_dom"/>
</dbReference>
<feature type="region of interest" description="Disordered" evidence="10">
    <location>
        <begin position="1634"/>
        <end position="1659"/>
    </location>
</feature>
<comment type="pathway">
    <text evidence="2">Antibiotic biosynthesis.</text>
</comment>
<feature type="active site" description="Proton donor; for dehydratase activity" evidence="9">
    <location>
        <position position="1108"/>
    </location>
</feature>
<dbReference type="Pfam" id="PF00550">
    <property type="entry name" value="PP-binding"/>
    <property type="match status" value="2"/>
</dbReference>
<dbReference type="InterPro" id="IPR036736">
    <property type="entry name" value="ACP-like_sf"/>
</dbReference>
<dbReference type="InterPro" id="IPR042104">
    <property type="entry name" value="PKS_dehydratase_sf"/>
</dbReference>
<dbReference type="Gene3D" id="3.30.70.3290">
    <property type="match status" value="2"/>
</dbReference>
<dbReference type="InterPro" id="IPR020841">
    <property type="entry name" value="PKS_Beta-ketoAc_synthase_dom"/>
</dbReference>
<dbReference type="InterPro" id="IPR049552">
    <property type="entry name" value="PKS_DH_N"/>
</dbReference>
<dbReference type="Pfam" id="PF08990">
    <property type="entry name" value="Docking"/>
    <property type="match status" value="1"/>
</dbReference>
<dbReference type="Gene3D" id="3.10.129.110">
    <property type="entry name" value="Polyketide synthase dehydratase"/>
    <property type="match status" value="2"/>
</dbReference>
<keyword evidence="8" id="KW-0012">Acyltransferase</keyword>
<comment type="caution">
    <text evidence="14">The sequence shown here is derived from an EMBL/GenBank/DDBJ whole genome shotgun (WGS) entry which is preliminary data.</text>
</comment>
<evidence type="ECO:0000313" key="15">
    <source>
        <dbReference type="Proteomes" id="UP001183420"/>
    </source>
</evidence>
<dbReference type="SMART" id="SM01294">
    <property type="entry name" value="PKS_PP_betabranch"/>
    <property type="match status" value="2"/>
</dbReference>
<dbReference type="SMART" id="SM00823">
    <property type="entry name" value="PKS_PP"/>
    <property type="match status" value="2"/>
</dbReference>
<dbReference type="InterPro" id="IPR050091">
    <property type="entry name" value="PKS_NRPS_Biosynth_Enz"/>
</dbReference>
<proteinExistence type="predicted"/>
<evidence type="ECO:0000259" key="12">
    <source>
        <dbReference type="PROSITE" id="PS52004"/>
    </source>
</evidence>
<keyword evidence="5" id="KW-0808">Transferase</keyword>
<dbReference type="SMART" id="SM00826">
    <property type="entry name" value="PKS_DH"/>
    <property type="match status" value="2"/>
</dbReference>
<feature type="compositionally biased region" description="Low complexity" evidence="10">
    <location>
        <begin position="1634"/>
        <end position="1647"/>
    </location>
</feature>
<dbReference type="InterPro" id="IPR049900">
    <property type="entry name" value="PKS_mFAS_DH"/>
</dbReference>
<feature type="region of interest" description="N-terminal hotdog fold" evidence="9">
    <location>
        <begin position="2639"/>
        <end position="2762"/>
    </location>
</feature>
<dbReference type="PROSITE" id="PS00606">
    <property type="entry name" value="KS3_1"/>
    <property type="match status" value="2"/>
</dbReference>
<dbReference type="SUPFAM" id="SSF51735">
    <property type="entry name" value="NAD(P)-binding Rossmann-fold domains"/>
    <property type="match status" value="4"/>
</dbReference>
<dbReference type="SMART" id="SM00827">
    <property type="entry name" value="PKS_AT"/>
    <property type="match status" value="2"/>
</dbReference>
<evidence type="ECO:0000256" key="9">
    <source>
        <dbReference type="PROSITE-ProRule" id="PRU01363"/>
    </source>
</evidence>
<dbReference type="InterPro" id="IPR036291">
    <property type="entry name" value="NAD(P)-bd_dom_sf"/>
</dbReference>
<dbReference type="InterPro" id="IPR032821">
    <property type="entry name" value="PKS_assoc"/>
</dbReference>
<evidence type="ECO:0000256" key="5">
    <source>
        <dbReference type="ARBA" id="ARBA00022679"/>
    </source>
</evidence>
<dbReference type="Gene3D" id="3.40.47.10">
    <property type="match status" value="2"/>
</dbReference>
<dbReference type="PANTHER" id="PTHR43775:SF51">
    <property type="entry name" value="INACTIVE PHENOLPHTHIOCEROL SYNTHESIS POLYKETIDE SYNTHASE TYPE I PKS1-RELATED"/>
    <property type="match status" value="1"/>
</dbReference>
<sequence>MTSEEKLLSYLKRATTDLRETRRQLRETEERNGEPLAIVGMACRYPGGVGSPEELWELVVEGRDAVSGFPVDRGWDLDGLYDPKGERPGSSYSREGAFLHDAAEFDAGLFGISPREALEMDPQQRLLLEVSWEALERAGVPPLSLRGSATGVFAGVMYHDYPGSSSGGSIVSGRVAYTLGLEGPAVSVDTACSSSLVALHWAAQALRRGDCAMALVGGVTVMSTPGTFVEFSRQRGLAPDGRCKAFSAAADGTGWGEGAGVLVLERLSDARRNGRRVLGVVRGSAINQDGASSGLTAPNGPAQQRVIRAALADAGLAASEVDAVEGHGTGTRLGDPIEAQALLATYGQGREDDRPLWLGSVKSNIGHTQAAAGVAGVIKMVMAMRHGVLPRTLHVDEPSPEVDWSAGAVELLTEQRAWDDPGRPRRAGVSSFGISGTNAHVIVEQGEPAADRVENGPDNADSSLPWLLSGHTPAALAAQATRLLSLVEQRAELRPADVGWSLATGRSQLRHRAGVTAADRAELVRGLRALAAGETAAGLVRGIARPDARTAFVFSGQGSQRVGMGRGLYEAFPVFAEAFDEVCAGFGGLLREVVFEDGEALDRTEFAQPGLFAVQVALFRLLESWGVIPDVVVGHSIGELAAAYVAGVWSLPDACALVAARGRLMQALPAGGAMLAVAASEAEVLPLLDGGLDLAAVNGPSSVVVSGDAEAVAGLEARLAGRRTRRLRVSHAFHSALMEPMLEEFRAVAEGLSYREPRVGIVSTVTGGAAEWCGPEYWVSQVRRPVRFADAIRTVAAQGVGRFVEIGPDATCTAMAEACLPDADEVTLTPTLRRGRPEATALLTAVGTHYASGGAVDWEALFAGTGAHRVDLPTYPFQHKRYWAPPERHANSAPAGLRAVAHPLLGASVTLPASGGTLLTGRLSVDTLPWLSQHVVHGRTVVPGAVFVELVHRAADQVGCGMVEELITEAPLVLPERDGVPVQVFVGPPDDAGRRELSLYSARSPEATRADDPADEVWTRHATAVLRRAGTGEPTSGRLTAWPPEGASALDVDAVYRGLATAGLEYGPVFRGLRAAWRHGQEIYAEVELPEEARADAPSYVLHPALLDAVVQAVNLFVGHEPGLRLPFVWNGLSRRASGVSGLRVRLSRTPDDGFALALADPSGEPVASVDSLVLRAVSEDQIDPGEGTGRDSLFRLEWTPQPMSEPHPGPTMLVGEDLHGLSELFGPPVGNWAELADDALPHTALLSVPRTGEPEDPRTARLSARHLLRALQDWLADKRTAGTRLVVLTRGAVAVPTAGTIDLATAPLWGLVRAAQAEHPGRLVLADLDAEADSRSALTAALATGEPEFALRQGRMLVPRLARVEDTGSPTPGTLDPEGTVLVTGGTGQLGALVARRLVHAHGVRNLLLVSRRGPAAPGVRELVDELTDAGAHVSVVAADIAERDALAEALAGIPAEHRLTAVVHAAGALDDSVLTELTPDRLDTVLRPKVDAARHLHELTLGLDLSAFVLFSSVSGTFGAAGQANYAAANTYLDALAAHRRAMGLPAVSLAWGLWEQQGEGLAARLGETELRRMNRSGVRPLAPDEGLALFDAALDSDETLLFPVQLDLAALREHAATAGVPPVLRGLVRPPSASRPPAAGPVASTVTGALSTQPEPERRRRLLDLVRAHVAAVLGHATPEDVDVEQPFSELGFDSLSALDLRNRLGSATGLPLPATLVFDHPTTTAVARLLASELGNTAQEQGTAPGPTTTGRDDDERIAIVGMACRYPGGVASPEELWRLVADGADGITGFPTDRGWDLDGLYDPSGERPGSSYVREGGFLHDAAEFDPDLFRISPREATAMDPQQRLLLEASWEAFERAGIAPASVRGSRTGVFAGVMYHDWGWQSEVPEDIAGYLGNGSLASVVSGRVAYTLGLEGPAVSVDTACSSSLVALHWAAQALRRGECDLALAGGVTVMSRPVAFVDFSRQRGLAADGRCKAFSGSADGTAWSEGVGVLVLERLSDARRNGHRVLAVVRGSAVNQDGASNGLAAPNGPAQQRVIRAALADAGLAPSEVDVVEGHGTGTRLGDPIEAQALLATYGQGREDDRPLWLGSVKSNIGHTQAASGLAGVIKMVMAMRHEVLPRTLHVDEPSPEVDWSAGAVELLTEQRVWDDPGRPRRAGVSSFGISGTNAHVIVEQGEPAADPVTTGPKNDGSLLPWFLSGHTPEALRAMAGRVVARLAEEPELNPVDLGWSLVTGRSQLRHRAVATGADRDELARALGALADGEEAPGLVRGVADAVGGTAFVFSGQGSQRVGMGRELYSRFPVFAEAFDEVCAGFDGRLREVVFEDATALDSTEFAQPGLFAVQVALFRLLESWGVRPDVVVGHSIGELAAAYVAGVWSLPDACALVAARGRLMQALPAGGAMLAVAASEEEVLPLLGEGLDLAAVNGPSSVVVSGDAEAVAVLERELAGRRTRRLRVSHAFHSALMEPMLGEFRAVAEGLTYREPRVGIVSTVTGGAGDWCDPGYWVSQVRRPVRFADAIRTVEAQGMDRFVEIGPDATCTAMLLGCLSEGREAVCVPLLAKDTDESRSVLVALARLHTTGTDLDWEALFAGTGARLIDLPTYPFQRRRFWLDSGSGLGGWGVVSAEHPLVGVVVELPESGGVVLTGRLSVDRQGWLGDHRVLGRVLLPGTAFVELAVRAGVEVGCGVVGELTLQAPLEVPERGAVDLRVSVDGADGEGRRGFAIHSRAGNDVEGWVRHAAGFLEVSGGGGEGLVVWPPVGAVEVGLGGVYEELESSGYGYGPAFRGLSAVWRRGEEVFAEVAVPEGAGVDVSGFWLHPALLDAALHAQLLDSDQVAAGPVLPFSWSGVVVHGPGTGSLRVRIAPADADTGTGAVSLLVADGQGQPVVSVESLAVRPVDPTTPDTMFRLAWQPAARSPVADETVSSADVAVVGPGASRLASALGSSVPVFTDLRDVAGGGAAVPRTVLLNCPGTDSKNVLDGVREVGNAVLAAVRTWLSEPAFASSRLVLVTTGAVGVGDDPPAALETAPVWGVVRSALAEHPGRFALLDVDDRPLSSQVLRGALDPAEPESCLRDGERLVPRLVREAPDTTGAPGPGVGFDAVGTVLVTGGTGGLGAVVARHLVVRHGVRQLLLVSRRGQDAAGAGELRAELTELGAEVTVAACDVADRDALAALLAAIPPEHPLTAVVHAAGVADNALVDAVTPDHLDAVLRPKGDGAWNLHELTLGLDLSAFVLFSSAAGYVLGAGQATYAAANVFLDALAAHRRAMGLPALSLAWGAWAEDAGMLGQLDEQALRRLDRLGLPPLTTDEGLALLDAALCAPPDRAALAVPLKVTLPALRRRAPDEIPVVLRGLAGGATRREAPVPARGDTAGGLARALAGLPETERDAFLLDAVRAQAAAVLGHASPAAVEPRRAFQEMGFDSLAAVELRNRLGAAAGTTLPATVVFDHPTPEALSWHLRDLLTPEPAADALQPVVEGVERLEAALAAAERTGADRARITARLEALLRGWRGDRDTAEEGGADDLAMATDDELFHVLDDELGIS</sequence>
<feature type="active site" description="Proton acceptor; for dehydratase activity" evidence="9">
    <location>
        <position position="934"/>
    </location>
</feature>
<dbReference type="PANTHER" id="PTHR43775">
    <property type="entry name" value="FATTY ACID SYNTHASE"/>
    <property type="match status" value="1"/>
</dbReference>
<dbReference type="Proteomes" id="UP001183420">
    <property type="component" value="Unassembled WGS sequence"/>
</dbReference>
<dbReference type="SUPFAM" id="SSF52151">
    <property type="entry name" value="FabD/lysophospholipase-like"/>
    <property type="match status" value="2"/>
</dbReference>
<evidence type="ECO:0000256" key="2">
    <source>
        <dbReference type="ARBA" id="ARBA00004792"/>
    </source>
</evidence>
<feature type="region of interest" description="C-terminal hotdog fold" evidence="9">
    <location>
        <begin position="2773"/>
        <end position="2915"/>
    </location>
</feature>
<comment type="cofactor">
    <cofactor evidence="1">
        <name>pantetheine 4'-phosphate</name>
        <dbReference type="ChEBI" id="CHEBI:47942"/>
    </cofactor>
</comment>
<dbReference type="InterPro" id="IPR016039">
    <property type="entry name" value="Thiolase-like"/>
</dbReference>
<dbReference type="InterPro" id="IPR006162">
    <property type="entry name" value="Ppantetheine_attach_site"/>
</dbReference>
<dbReference type="CDD" id="cd00833">
    <property type="entry name" value="PKS"/>
    <property type="match status" value="2"/>
</dbReference>
<feature type="domain" description="PKS/mFAS DH" evidence="13">
    <location>
        <begin position="902"/>
        <end position="1184"/>
    </location>
</feature>
<evidence type="ECO:0000259" key="11">
    <source>
        <dbReference type="PROSITE" id="PS50075"/>
    </source>
</evidence>
<dbReference type="InterPro" id="IPR015083">
    <property type="entry name" value="NorB/c/GfsB-D-like_docking"/>
</dbReference>
<dbReference type="Pfam" id="PF00698">
    <property type="entry name" value="Acyl_transf_1"/>
    <property type="match status" value="2"/>
</dbReference>